<feature type="transmembrane region" description="Helical" evidence="6">
    <location>
        <begin position="133"/>
        <end position="152"/>
    </location>
</feature>
<evidence type="ECO:0000256" key="3">
    <source>
        <dbReference type="ARBA" id="ARBA00022692"/>
    </source>
</evidence>
<feature type="transmembrane region" description="Helical" evidence="6">
    <location>
        <begin position="164"/>
        <end position="188"/>
    </location>
</feature>
<evidence type="ECO:0000256" key="5">
    <source>
        <dbReference type="ARBA" id="ARBA00023136"/>
    </source>
</evidence>
<sequence>MNVVAPITLVLLLLAIVVAAIFLFSYFRPITKGPALATIWVIISWVITLSFIVLLPIDYSLYLYHECMDEFPDNCSHYSTFMDSPATLITVWNVLYWTNFVNIWVFIPFFQDYYRSGGFTLWQKVKYSLRNNIILYSVMLGVALLALIVLLASRRFTFQNLLGVLTGVAAFFSMLVFILVLGIGMVSVPKSLWRKGNLQGTKNKEAVLLIKHERSMNDQARKLYEELMKSESEVAGLIADGIRSPYIEQMQKTCTETRELLQTIRTSEFSAPPAQMHSLQIPRDRKLTPDQVKSLQKRHQALVKQYQRVEIEIQSVLMHAQTHEKIKLYMQRRKNLPKWMNFKLKVQYSRPSRILSRVASIALSIFSLLLLWSECTMFLPFDISPISIFLHLRALYSFQIIPFFLLLILMLVFVLSQLTSLRIGYFYQIIPHVTTPFSLLFFANYTSFFVSPLCQNALVLTHANLNKQTYFGDVISIMNVIPFVGRGFMAYYPISIVVIVILTATELVDRVLAKLKLKDTLTTSERTNQELIRQGERSAVLYGEINIKLIESQRQEATHLLLDKNTTELQDFGKGISPSPSPVITLYDSDNFYGYQGAYQFG</sequence>
<keyword evidence="5 6" id="KW-0472">Membrane</keyword>
<dbReference type="InterPro" id="IPR051584">
    <property type="entry name" value="GPCR-associated_LMBR1"/>
</dbReference>
<keyword evidence="3 6" id="KW-0812">Transmembrane</keyword>
<comment type="similarity">
    <text evidence="2">Belongs to the LIMR family.</text>
</comment>
<protein>
    <submittedName>
        <fullName evidence="7">LMBR1-like membrane protein</fullName>
    </submittedName>
</protein>
<keyword evidence="8" id="KW-1185">Reference proteome</keyword>
<comment type="caution">
    <text evidence="7">The sequence shown here is derived from an EMBL/GenBank/DDBJ whole genome shotgun (WGS) entry which is preliminary data.</text>
</comment>
<dbReference type="EMBL" id="JARBJD010000039">
    <property type="protein sequence ID" value="KAK2958235.1"/>
    <property type="molecule type" value="Genomic_DNA"/>
</dbReference>
<evidence type="ECO:0000256" key="1">
    <source>
        <dbReference type="ARBA" id="ARBA00004141"/>
    </source>
</evidence>
<dbReference type="InterPro" id="IPR006876">
    <property type="entry name" value="LMBR1-like_membr_prot"/>
</dbReference>
<evidence type="ECO:0000256" key="6">
    <source>
        <dbReference type="SAM" id="Phobius"/>
    </source>
</evidence>
<dbReference type="Pfam" id="PF04791">
    <property type="entry name" value="LMBR1"/>
    <property type="match status" value="1"/>
</dbReference>
<evidence type="ECO:0000256" key="4">
    <source>
        <dbReference type="ARBA" id="ARBA00022989"/>
    </source>
</evidence>
<organism evidence="7 8">
    <name type="scientific">Blattamonas nauphoetae</name>
    <dbReference type="NCBI Taxonomy" id="2049346"/>
    <lineage>
        <taxon>Eukaryota</taxon>
        <taxon>Metamonada</taxon>
        <taxon>Preaxostyla</taxon>
        <taxon>Oxymonadida</taxon>
        <taxon>Blattamonas</taxon>
    </lineage>
</organism>
<proteinExistence type="inferred from homology"/>
<feature type="transmembrane region" description="Helical" evidence="6">
    <location>
        <begin position="488"/>
        <end position="508"/>
    </location>
</feature>
<evidence type="ECO:0000256" key="2">
    <source>
        <dbReference type="ARBA" id="ARBA00010487"/>
    </source>
</evidence>
<feature type="transmembrane region" description="Helical" evidence="6">
    <location>
        <begin position="354"/>
        <end position="373"/>
    </location>
</feature>
<gene>
    <name evidence="7" type="ORF">BLNAU_6722</name>
</gene>
<dbReference type="Proteomes" id="UP001281761">
    <property type="component" value="Unassembled WGS sequence"/>
</dbReference>
<feature type="transmembrane region" description="Helical" evidence="6">
    <location>
        <begin position="393"/>
        <end position="413"/>
    </location>
</feature>
<accession>A0ABQ9Y3E3</accession>
<feature type="transmembrane region" description="Helical" evidence="6">
    <location>
        <begin position="6"/>
        <end position="27"/>
    </location>
</feature>
<dbReference type="PANTHER" id="PTHR21355:SF0">
    <property type="entry name" value="G-PROTEIN COUPLED RECEPTOR-ASSOCIATED PROTEIN LMBRD2"/>
    <property type="match status" value="1"/>
</dbReference>
<reference evidence="7 8" key="1">
    <citation type="journal article" date="2022" name="bioRxiv">
        <title>Genomics of Preaxostyla Flagellates Illuminates Evolutionary Transitions and the Path Towards Mitochondrial Loss.</title>
        <authorList>
            <person name="Novak L.V.F."/>
            <person name="Treitli S.C."/>
            <person name="Pyrih J."/>
            <person name="Halakuc P."/>
            <person name="Pipaliya S.V."/>
            <person name="Vacek V."/>
            <person name="Brzon O."/>
            <person name="Soukal P."/>
            <person name="Eme L."/>
            <person name="Dacks J.B."/>
            <person name="Karnkowska A."/>
            <person name="Elias M."/>
            <person name="Hampl V."/>
        </authorList>
    </citation>
    <scope>NUCLEOTIDE SEQUENCE [LARGE SCALE GENOMIC DNA]</scope>
    <source>
        <strain evidence="7">NAU3</strain>
        <tissue evidence="7">Gut</tissue>
    </source>
</reference>
<dbReference type="PANTHER" id="PTHR21355">
    <property type="entry name" value="G-PROTEIN COUPLED RECEPTOR-ASSOCIATED PROTEIN LMBRD2"/>
    <property type="match status" value="1"/>
</dbReference>
<feature type="transmembrane region" description="Helical" evidence="6">
    <location>
        <begin position="94"/>
        <end position="113"/>
    </location>
</feature>
<keyword evidence="4 6" id="KW-1133">Transmembrane helix</keyword>
<evidence type="ECO:0000313" key="8">
    <source>
        <dbReference type="Proteomes" id="UP001281761"/>
    </source>
</evidence>
<evidence type="ECO:0000313" key="7">
    <source>
        <dbReference type="EMBL" id="KAK2958235.1"/>
    </source>
</evidence>
<feature type="transmembrane region" description="Helical" evidence="6">
    <location>
        <begin position="39"/>
        <end position="62"/>
    </location>
</feature>
<comment type="subcellular location">
    <subcellularLocation>
        <location evidence="1">Membrane</location>
        <topology evidence="1">Multi-pass membrane protein</topology>
    </subcellularLocation>
</comment>
<name>A0ABQ9Y3E3_9EUKA</name>